<organism evidence="1 2">
    <name type="scientific">Coraliomargarita akajimensis (strain DSM 45221 / IAM 15411 / JCM 23193 / KCTC 12865 / 04OKA010-24)</name>
    <dbReference type="NCBI Taxonomy" id="583355"/>
    <lineage>
        <taxon>Bacteria</taxon>
        <taxon>Pseudomonadati</taxon>
        <taxon>Verrucomicrobiota</taxon>
        <taxon>Opitutia</taxon>
        <taxon>Puniceicoccales</taxon>
        <taxon>Coraliomargaritaceae</taxon>
        <taxon>Coraliomargarita</taxon>
    </lineage>
</organism>
<accession>D5EKR0</accession>
<dbReference type="SUPFAM" id="SSF53795">
    <property type="entry name" value="PEP carboxykinase-like"/>
    <property type="match status" value="1"/>
</dbReference>
<evidence type="ECO:0008006" key="3">
    <source>
        <dbReference type="Google" id="ProtNLM"/>
    </source>
</evidence>
<evidence type="ECO:0000313" key="1">
    <source>
        <dbReference type="EMBL" id="ADE54967.1"/>
    </source>
</evidence>
<proteinExistence type="predicted"/>
<dbReference type="Proteomes" id="UP000000925">
    <property type="component" value="Chromosome"/>
</dbReference>
<reference evidence="1 2" key="1">
    <citation type="journal article" date="2010" name="Stand. Genomic Sci.">
        <title>Complete genome sequence of Coraliomargarita akajimensis type strain (04OKA010-24).</title>
        <authorList>
            <person name="Mavromatis K."/>
            <person name="Abt B."/>
            <person name="Brambilla E."/>
            <person name="Lapidus A."/>
            <person name="Copeland A."/>
            <person name="Deshpande S."/>
            <person name="Nolan M."/>
            <person name="Lucas S."/>
            <person name="Tice H."/>
            <person name="Cheng J.F."/>
            <person name="Han C."/>
            <person name="Detter J.C."/>
            <person name="Woyke T."/>
            <person name="Goodwin L."/>
            <person name="Pitluck S."/>
            <person name="Held B."/>
            <person name="Brettin T."/>
            <person name="Tapia R."/>
            <person name="Ivanova N."/>
            <person name="Mikhailova N."/>
            <person name="Pati A."/>
            <person name="Liolios K."/>
            <person name="Chen A."/>
            <person name="Palaniappan K."/>
            <person name="Land M."/>
            <person name="Hauser L."/>
            <person name="Chang Y.J."/>
            <person name="Jeffries C.D."/>
            <person name="Rohde M."/>
            <person name="Goker M."/>
            <person name="Bristow J."/>
            <person name="Eisen J.A."/>
            <person name="Markowitz V."/>
            <person name="Hugenholtz P."/>
            <person name="Klenk H.P."/>
            <person name="Kyrpides N.C."/>
        </authorList>
    </citation>
    <scope>NUCLEOTIDE SEQUENCE [LARGE SCALE GENOMIC DNA]</scope>
    <source>
        <strain evidence="2">DSM 45221 / IAM 15411 / JCM 23193 / KCTC 12865</strain>
    </source>
</reference>
<dbReference type="Pfam" id="PF16260">
    <property type="entry name" value="DUF4914"/>
    <property type="match status" value="1"/>
</dbReference>
<dbReference type="InterPro" id="IPR032583">
    <property type="entry name" value="DUF4914"/>
</dbReference>
<gene>
    <name evidence="1" type="ordered locus">Caka_1949</name>
</gene>
<name>D5EKR0_CORAD</name>
<dbReference type="EMBL" id="CP001998">
    <property type="protein sequence ID" value="ADE54967.1"/>
    <property type="molecule type" value="Genomic_DNA"/>
</dbReference>
<dbReference type="RefSeq" id="WP_013043689.1">
    <property type="nucleotide sequence ID" value="NC_014008.1"/>
</dbReference>
<sequence length="640" mass="70336">MSQLTETAKFSHPLINYELPEAVERVLAAAPSVAVPETLADLRELALRDVDSQGWHEVAYEVPGQGRVVEARVCKVNNGIAANYVDPYMRRRDPDCMVIGDSGATDKPTYEGRFGKSFDPLREESLEWLAGQPLAVFPFRAGMDGKGTDAIVVAPDNAGFFALGLALLQGMLLPGDVPAGFSPKAVIYVMPPFRHTHFEGKQVVVHNRLEGMHELFSYNLYPGPSAKKGIYGVLLNLGEQEKWITMHCSTAEVVTPYDARIVISHEGASGGGKSEMLEQAHRQSDGSLLLGVNTLTGDRRSLSLPQTCGINPVTDDMALCHPSLDPGNGKLGLTDAEDAWFLRVNHIDRYGIDPHLESLTIAPPEDLLFLNIQAQPNSTALIWEHIEDEPGSPCPNPRVIVPRSAIPDIVDKPVEVDIRSFGVRCPACTAEQPTYGIMGMFHVLPPALAWLWRLVAPRGHANPSIVDTEGMSSEGVGSYWPFATGRRVDQANLILEQIVNTPAVDYILVPNQHIGAWEVSFMPQWITREYLARRNGAKFSENQVVPSRCPLLGWSPDSMMVESRQIGSWFFQVEKQPEVGVEAYDKGAEILREFFLRELAQFDSPDLLPLGKQIIQCCIDGGSAADYDKLLGNGTLKPVK</sequence>
<dbReference type="eggNOG" id="ENOG502Z85H">
    <property type="taxonomic scope" value="Bacteria"/>
</dbReference>
<evidence type="ECO:0000313" key="2">
    <source>
        <dbReference type="Proteomes" id="UP000000925"/>
    </source>
</evidence>
<dbReference type="KEGG" id="caa:Caka_1949"/>
<keyword evidence="2" id="KW-1185">Reference proteome</keyword>
<dbReference type="AlphaFoldDB" id="D5EKR0"/>
<protein>
    <recommendedName>
        <fullName evidence="3">DUF4914 domain-containing protein</fullName>
    </recommendedName>
</protein>
<dbReference type="OrthoDB" id="9763944at2"/>
<dbReference type="HOGENOM" id="CLU_438493_0_0_0"/>